<evidence type="ECO:0000256" key="1">
    <source>
        <dbReference type="SAM" id="MobiDB-lite"/>
    </source>
</evidence>
<dbReference type="RefSeq" id="XP_069304177.1">
    <property type="nucleotide sequence ID" value="XM_069454764.1"/>
</dbReference>
<gene>
    <name evidence="2" type="ORF">ACET3X_008575</name>
</gene>
<dbReference type="EMBL" id="JBHGVX010000008">
    <property type="protein sequence ID" value="KAL1793593.1"/>
    <property type="molecule type" value="Genomic_DNA"/>
</dbReference>
<proteinExistence type="predicted"/>
<sequence length="106" mass="12433">MAPGHRPADPALAQARAAQRKPTVPSTRRSSRVQDTYPAYDDFPWDKIEDFLKAKWPKWDFKPNRFNDKWVFEVPEKLTEGDRRALRNMRDAPNRTQRPSVSPEPE</sequence>
<feature type="region of interest" description="Disordered" evidence="1">
    <location>
        <begin position="1"/>
        <end position="38"/>
    </location>
</feature>
<feature type="region of interest" description="Disordered" evidence="1">
    <location>
        <begin position="81"/>
        <end position="106"/>
    </location>
</feature>
<organism evidence="2 3">
    <name type="scientific">Alternaria dauci</name>
    <dbReference type="NCBI Taxonomy" id="48095"/>
    <lineage>
        <taxon>Eukaryota</taxon>
        <taxon>Fungi</taxon>
        <taxon>Dikarya</taxon>
        <taxon>Ascomycota</taxon>
        <taxon>Pezizomycotina</taxon>
        <taxon>Dothideomycetes</taxon>
        <taxon>Pleosporomycetidae</taxon>
        <taxon>Pleosporales</taxon>
        <taxon>Pleosporineae</taxon>
        <taxon>Pleosporaceae</taxon>
        <taxon>Alternaria</taxon>
        <taxon>Alternaria sect. Porri</taxon>
    </lineage>
</organism>
<accession>A0ABR3UAQ5</accession>
<evidence type="ECO:0000313" key="3">
    <source>
        <dbReference type="Proteomes" id="UP001578633"/>
    </source>
</evidence>
<dbReference type="GeneID" id="96088897"/>
<name>A0ABR3UAQ5_9PLEO</name>
<keyword evidence="3" id="KW-1185">Reference proteome</keyword>
<comment type="caution">
    <text evidence="2">The sequence shown here is derived from an EMBL/GenBank/DDBJ whole genome shotgun (WGS) entry which is preliminary data.</text>
</comment>
<reference evidence="2 3" key="1">
    <citation type="submission" date="2024-09" db="EMBL/GenBank/DDBJ databases">
        <title>T2T genomes of carrot and Alternaria dauci and their utility for understanding host-pathogen interaction during carrot leaf blight disease.</title>
        <authorList>
            <person name="Liu W."/>
            <person name="Xu S."/>
            <person name="Ou C."/>
            <person name="Liu X."/>
            <person name="Zhuang F."/>
            <person name="Deng X.W."/>
        </authorList>
    </citation>
    <scope>NUCLEOTIDE SEQUENCE [LARGE SCALE GENOMIC DNA]</scope>
    <source>
        <strain evidence="2 3">A2016</strain>
    </source>
</reference>
<dbReference type="Proteomes" id="UP001578633">
    <property type="component" value="Chromosome 8"/>
</dbReference>
<feature type="compositionally biased region" description="Basic and acidic residues" evidence="1">
    <location>
        <begin position="81"/>
        <end position="93"/>
    </location>
</feature>
<evidence type="ECO:0000313" key="2">
    <source>
        <dbReference type="EMBL" id="KAL1793593.1"/>
    </source>
</evidence>
<protein>
    <submittedName>
        <fullName evidence="2">Uncharacterized protein</fullName>
    </submittedName>
</protein>